<dbReference type="InterPro" id="IPR038063">
    <property type="entry name" value="Transpep_catalytic_dom"/>
</dbReference>
<dbReference type="InterPro" id="IPR052905">
    <property type="entry name" value="LD-transpeptidase_YkuD-like"/>
</dbReference>
<evidence type="ECO:0000256" key="2">
    <source>
        <dbReference type="ARBA" id="ARBA00005992"/>
    </source>
</evidence>
<dbReference type="GO" id="GO:0016740">
    <property type="term" value="F:transferase activity"/>
    <property type="evidence" value="ECO:0007669"/>
    <property type="project" value="UniProtKB-KW"/>
</dbReference>
<dbReference type="SUPFAM" id="SSF47090">
    <property type="entry name" value="PGBD-like"/>
    <property type="match status" value="1"/>
</dbReference>
<evidence type="ECO:0000313" key="10">
    <source>
        <dbReference type="Proteomes" id="UP000321532"/>
    </source>
</evidence>
<keyword evidence="10" id="KW-1185">Reference proteome</keyword>
<dbReference type="GO" id="GO:0008360">
    <property type="term" value="P:regulation of cell shape"/>
    <property type="evidence" value="ECO:0007669"/>
    <property type="project" value="UniProtKB-UniRule"/>
</dbReference>
<organism evidence="9 10">
    <name type="scientific">Adhaeribacter aerolatus</name>
    <dbReference type="NCBI Taxonomy" id="670289"/>
    <lineage>
        <taxon>Bacteria</taxon>
        <taxon>Pseudomonadati</taxon>
        <taxon>Bacteroidota</taxon>
        <taxon>Cytophagia</taxon>
        <taxon>Cytophagales</taxon>
        <taxon>Hymenobacteraceae</taxon>
        <taxon>Adhaeribacter</taxon>
    </lineage>
</organism>
<dbReference type="PANTHER" id="PTHR41533:SF2">
    <property type="entry name" value="BLR7131 PROTEIN"/>
    <property type="match status" value="1"/>
</dbReference>
<evidence type="ECO:0000256" key="5">
    <source>
        <dbReference type="ARBA" id="ARBA00022984"/>
    </source>
</evidence>
<dbReference type="Gene3D" id="1.10.101.10">
    <property type="entry name" value="PGBD-like superfamily/PGBD"/>
    <property type="match status" value="1"/>
</dbReference>
<feature type="active site" description="Nucleophile" evidence="7">
    <location>
        <position position="265"/>
    </location>
</feature>
<evidence type="ECO:0000256" key="6">
    <source>
        <dbReference type="ARBA" id="ARBA00023316"/>
    </source>
</evidence>
<dbReference type="SUPFAM" id="SSF141523">
    <property type="entry name" value="L,D-transpeptidase catalytic domain-like"/>
    <property type="match status" value="1"/>
</dbReference>
<reference evidence="9 10" key="1">
    <citation type="submission" date="2019-07" db="EMBL/GenBank/DDBJ databases">
        <title>Whole genome shotgun sequence of Adhaeribacter aerolatus NBRC 106133.</title>
        <authorList>
            <person name="Hosoyama A."/>
            <person name="Uohara A."/>
            <person name="Ohji S."/>
            <person name="Ichikawa N."/>
        </authorList>
    </citation>
    <scope>NUCLEOTIDE SEQUENCE [LARGE SCALE GENOMIC DNA]</scope>
    <source>
        <strain evidence="9 10">NBRC 106133</strain>
    </source>
</reference>
<feature type="domain" description="L,D-TPase catalytic" evidence="8">
    <location>
        <begin position="108"/>
        <end position="290"/>
    </location>
</feature>
<dbReference type="Pfam" id="PF01471">
    <property type="entry name" value="PG_binding_1"/>
    <property type="match status" value="1"/>
</dbReference>
<dbReference type="PROSITE" id="PS52029">
    <property type="entry name" value="LD_TPASE"/>
    <property type="match status" value="1"/>
</dbReference>
<evidence type="ECO:0000256" key="1">
    <source>
        <dbReference type="ARBA" id="ARBA00004752"/>
    </source>
</evidence>
<name>A0A512B583_9BACT</name>
<comment type="similarity">
    <text evidence="2">Belongs to the YkuD family.</text>
</comment>
<evidence type="ECO:0000256" key="3">
    <source>
        <dbReference type="ARBA" id="ARBA00022679"/>
    </source>
</evidence>
<evidence type="ECO:0000259" key="8">
    <source>
        <dbReference type="PROSITE" id="PS52029"/>
    </source>
</evidence>
<keyword evidence="4 7" id="KW-0133">Cell shape</keyword>
<dbReference type="UniPathway" id="UPA00219"/>
<dbReference type="EMBL" id="BJYS01000051">
    <property type="protein sequence ID" value="GEO07128.1"/>
    <property type="molecule type" value="Genomic_DNA"/>
</dbReference>
<sequence>MALLNEWATFPKDLCLRPNDTLDFILNLRKNLLLTGDLEKKVNSANNFFDPALTMAVKKFQRRHNLASDGIAGQQTIEALNITPAQRVQQIQLNIKRWQADSALMVQPHVLVNIPDYTLQLIGKAHHTIWQTRVIVGQTLKGFSTTIMAGNITYLVINPGWHIPQSIILREIIPILKADPAYLTRNHMTLYRLNGSRSIKTSAEAINWFTFNPINEPIRIVQEPGPWNALGNLKFIFPNENNIYLHDTPFKALFEQPVRTYSHGCIRVEHPHTLATYLLSTNWQNPVELTSIRQEKELNKIMPLPKPVPVKIGYYTCWVDAAGDLQFRKDIYKLDNLNQNFPLKTSLPGPEVKVPTETKV</sequence>
<dbReference type="GO" id="GO:0004180">
    <property type="term" value="F:carboxypeptidase activity"/>
    <property type="evidence" value="ECO:0007669"/>
    <property type="project" value="UniProtKB-ARBA"/>
</dbReference>
<dbReference type="GO" id="GO:0071555">
    <property type="term" value="P:cell wall organization"/>
    <property type="evidence" value="ECO:0007669"/>
    <property type="project" value="UniProtKB-UniRule"/>
</dbReference>
<evidence type="ECO:0000256" key="7">
    <source>
        <dbReference type="PROSITE-ProRule" id="PRU01373"/>
    </source>
</evidence>
<dbReference type="Gene3D" id="2.40.440.10">
    <property type="entry name" value="L,D-transpeptidase catalytic domain-like"/>
    <property type="match status" value="1"/>
</dbReference>
<accession>A0A512B583</accession>
<keyword evidence="6 7" id="KW-0961">Cell wall biogenesis/degradation</keyword>
<feature type="active site" description="Proton donor/acceptor" evidence="7">
    <location>
        <position position="246"/>
    </location>
</feature>
<evidence type="ECO:0000256" key="4">
    <source>
        <dbReference type="ARBA" id="ARBA00022960"/>
    </source>
</evidence>
<comment type="pathway">
    <text evidence="1 7">Cell wall biogenesis; peptidoglycan biosynthesis.</text>
</comment>
<dbReference type="InterPro" id="IPR002477">
    <property type="entry name" value="Peptidoglycan-bd-like"/>
</dbReference>
<keyword evidence="5 7" id="KW-0573">Peptidoglycan synthesis</keyword>
<dbReference type="InterPro" id="IPR005490">
    <property type="entry name" value="LD_TPept_cat_dom"/>
</dbReference>
<keyword evidence="3" id="KW-0808">Transferase</keyword>
<dbReference type="GO" id="GO:0009252">
    <property type="term" value="P:peptidoglycan biosynthetic process"/>
    <property type="evidence" value="ECO:0007669"/>
    <property type="project" value="UniProtKB-UniPathway"/>
</dbReference>
<evidence type="ECO:0000313" key="9">
    <source>
        <dbReference type="EMBL" id="GEO07128.1"/>
    </source>
</evidence>
<protein>
    <submittedName>
        <fullName evidence="9">Cell wall degradation protein</fullName>
    </submittedName>
</protein>
<proteinExistence type="inferred from homology"/>
<dbReference type="Pfam" id="PF03734">
    <property type="entry name" value="YkuD"/>
    <property type="match status" value="1"/>
</dbReference>
<comment type="caution">
    <text evidence="9">The sequence shown here is derived from an EMBL/GenBank/DDBJ whole genome shotgun (WGS) entry which is preliminary data.</text>
</comment>
<dbReference type="PANTHER" id="PTHR41533">
    <property type="entry name" value="L,D-TRANSPEPTIDASE HI_1667-RELATED"/>
    <property type="match status" value="1"/>
</dbReference>
<dbReference type="CDD" id="cd16913">
    <property type="entry name" value="YkuD_like"/>
    <property type="match status" value="1"/>
</dbReference>
<dbReference type="AlphaFoldDB" id="A0A512B583"/>
<dbReference type="Proteomes" id="UP000321532">
    <property type="component" value="Unassembled WGS sequence"/>
</dbReference>
<dbReference type="InterPro" id="IPR036366">
    <property type="entry name" value="PGBDSf"/>
</dbReference>
<gene>
    <name evidence="9" type="ORF">AAE02nite_47920</name>
</gene>
<dbReference type="InterPro" id="IPR036365">
    <property type="entry name" value="PGBD-like_sf"/>
</dbReference>